<evidence type="ECO:0000313" key="2">
    <source>
        <dbReference type="EMBL" id="ORX82706.1"/>
    </source>
</evidence>
<name>A0A1Y1XB86_9FUNG</name>
<organism evidence="2 3">
    <name type="scientific">Anaeromyces robustus</name>
    <dbReference type="NCBI Taxonomy" id="1754192"/>
    <lineage>
        <taxon>Eukaryota</taxon>
        <taxon>Fungi</taxon>
        <taxon>Fungi incertae sedis</taxon>
        <taxon>Chytridiomycota</taxon>
        <taxon>Chytridiomycota incertae sedis</taxon>
        <taxon>Neocallimastigomycetes</taxon>
        <taxon>Neocallimastigales</taxon>
        <taxon>Neocallimastigaceae</taxon>
        <taxon>Anaeromyces</taxon>
    </lineage>
</organism>
<sequence length="83" mass="9427">MLVVNIPEEEVTQSTSEEPESLSLEGINSLESFLIYVNYNLGIYTVLYYDMIFVAMGILNGLLYFNSIFKSICICLQEIGLFI</sequence>
<protein>
    <submittedName>
        <fullName evidence="2">Uncharacterized protein</fullName>
    </submittedName>
</protein>
<gene>
    <name evidence="2" type="ORF">BCR32DRAFT_278691</name>
</gene>
<evidence type="ECO:0000313" key="3">
    <source>
        <dbReference type="Proteomes" id="UP000193944"/>
    </source>
</evidence>
<dbReference type="AlphaFoldDB" id="A0A1Y1XB86"/>
<feature type="transmembrane region" description="Helical" evidence="1">
    <location>
        <begin position="46"/>
        <end position="65"/>
    </location>
</feature>
<reference evidence="2 3" key="2">
    <citation type="submission" date="2016-08" db="EMBL/GenBank/DDBJ databases">
        <title>Pervasive Adenine N6-methylation of Active Genes in Fungi.</title>
        <authorList>
            <consortium name="DOE Joint Genome Institute"/>
            <person name="Mondo S.J."/>
            <person name="Dannebaum R.O."/>
            <person name="Kuo R.C."/>
            <person name="Labutti K."/>
            <person name="Haridas S."/>
            <person name="Kuo A."/>
            <person name="Salamov A."/>
            <person name="Ahrendt S.R."/>
            <person name="Lipzen A."/>
            <person name="Sullivan W."/>
            <person name="Andreopoulos W.B."/>
            <person name="Clum A."/>
            <person name="Lindquist E."/>
            <person name="Daum C."/>
            <person name="Ramamoorthy G.K."/>
            <person name="Gryganskyi A."/>
            <person name="Culley D."/>
            <person name="Magnuson J.K."/>
            <person name="James T.Y."/>
            <person name="O'Malley M.A."/>
            <person name="Stajich J.E."/>
            <person name="Spatafora J.W."/>
            <person name="Visel A."/>
            <person name="Grigoriev I.V."/>
        </authorList>
    </citation>
    <scope>NUCLEOTIDE SEQUENCE [LARGE SCALE GENOMIC DNA]</scope>
    <source>
        <strain evidence="2 3">S4</strain>
    </source>
</reference>
<keyword evidence="1" id="KW-1133">Transmembrane helix</keyword>
<reference evidence="2 3" key="1">
    <citation type="submission" date="2016-08" db="EMBL/GenBank/DDBJ databases">
        <title>A Parts List for Fungal Cellulosomes Revealed by Comparative Genomics.</title>
        <authorList>
            <consortium name="DOE Joint Genome Institute"/>
            <person name="Haitjema C.H."/>
            <person name="Gilmore S.P."/>
            <person name="Henske J.K."/>
            <person name="Solomon K.V."/>
            <person name="De Groot R."/>
            <person name="Kuo A."/>
            <person name="Mondo S.J."/>
            <person name="Salamov A.A."/>
            <person name="Labutti K."/>
            <person name="Zhao Z."/>
            <person name="Chiniquy J."/>
            <person name="Barry K."/>
            <person name="Brewer H.M."/>
            <person name="Purvine S.O."/>
            <person name="Wright A.T."/>
            <person name="Boxma B."/>
            <person name="Van Alen T."/>
            <person name="Hackstein J.H."/>
            <person name="Baker S.E."/>
            <person name="Grigoriev I.V."/>
            <person name="O'Malley M.A."/>
        </authorList>
    </citation>
    <scope>NUCLEOTIDE SEQUENCE [LARGE SCALE GENOMIC DNA]</scope>
    <source>
        <strain evidence="2 3">S4</strain>
    </source>
</reference>
<evidence type="ECO:0000256" key="1">
    <source>
        <dbReference type="SAM" id="Phobius"/>
    </source>
</evidence>
<dbReference type="EMBL" id="MCFG01000089">
    <property type="protein sequence ID" value="ORX82706.1"/>
    <property type="molecule type" value="Genomic_DNA"/>
</dbReference>
<dbReference type="Proteomes" id="UP000193944">
    <property type="component" value="Unassembled WGS sequence"/>
</dbReference>
<keyword evidence="3" id="KW-1185">Reference proteome</keyword>
<accession>A0A1Y1XB86</accession>
<keyword evidence="1" id="KW-0472">Membrane</keyword>
<keyword evidence="1" id="KW-0812">Transmembrane</keyword>
<comment type="caution">
    <text evidence="2">The sequence shown here is derived from an EMBL/GenBank/DDBJ whole genome shotgun (WGS) entry which is preliminary data.</text>
</comment>
<proteinExistence type="predicted"/>